<gene>
    <name evidence="1" type="ORF">GCM10011332_22020</name>
</gene>
<reference evidence="1" key="1">
    <citation type="journal article" date="2014" name="Int. J. Syst. Evol. Microbiol.">
        <title>Complete genome sequence of Corynebacterium casei LMG S-19264T (=DSM 44701T), isolated from a smear-ripened cheese.</title>
        <authorList>
            <consortium name="US DOE Joint Genome Institute (JGI-PGF)"/>
            <person name="Walter F."/>
            <person name="Albersmeier A."/>
            <person name="Kalinowski J."/>
            <person name="Ruckert C."/>
        </authorList>
    </citation>
    <scope>NUCLEOTIDE SEQUENCE</scope>
    <source>
        <strain evidence="1">CGMCC 1.15254</strain>
    </source>
</reference>
<proteinExistence type="predicted"/>
<evidence type="ECO:0000313" key="1">
    <source>
        <dbReference type="EMBL" id="GGF67509.1"/>
    </source>
</evidence>
<keyword evidence="2" id="KW-1185">Reference proteome</keyword>
<protein>
    <submittedName>
        <fullName evidence="1">Uncharacterized protein</fullName>
    </submittedName>
</protein>
<sequence length="57" mass="6557">MLSKKWMRSGEEPRLKDMLNDPIVELVMARDNLNANDVWQVVNQAKSQINQIECNAA</sequence>
<comment type="caution">
    <text evidence="1">The sequence shown here is derived from an EMBL/GenBank/DDBJ whole genome shotgun (WGS) entry which is preliminary data.</text>
</comment>
<reference evidence="1" key="2">
    <citation type="submission" date="2020-09" db="EMBL/GenBank/DDBJ databases">
        <authorList>
            <person name="Sun Q."/>
            <person name="Zhou Y."/>
        </authorList>
    </citation>
    <scope>NUCLEOTIDE SEQUENCE</scope>
    <source>
        <strain evidence="1">CGMCC 1.15254</strain>
    </source>
</reference>
<dbReference type="EMBL" id="BMHV01000015">
    <property type="protein sequence ID" value="GGF67509.1"/>
    <property type="molecule type" value="Genomic_DNA"/>
</dbReference>
<dbReference type="Proteomes" id="UP000632498">
    <property type="component" value="Unassembled WGS sequence"/>
</dbReference>
<organism evidence="1 2">
    <name type="scientific">Terasakiella brassicae</name>
    <dbReference type="NCBI Taxonomy" id="1634917"/>
    <lineage>
        <taxon>Bacteria</taxon>
        <taxon>Pseudomonadati</taxon>
        <taxon>Pseudomonadota</taxon>
        <taxon>Alphaproteobacteria</taxon>
        <taxon>Rhodospirillales</taxon>
        <taxon>Terasakiellaceae</taxon>
        <taxon>Terasakiella</taxon>
    </lineage>
</organism>
<dbReference type="RefSeq" id="WP_188664933.1">
    <property type="nucleotide sequence ID" value="NZ_BMHV01000015.1"/>
</dbReference>
<evidence type="ECO:0000313" key="2">
    <source>
        <dbReference type="Proteomes" id="UP000632498"/>
    </source>
</evidence>
<accession>A0A917C1K6</accession>
<name>A0A917C1K6_9PROT</name>
<dbReference type="AlphaFoldDB" id="A0A917C1K6"/>